<dbReference type="InterPro" id="IPR013083">
    <property type="entry name" value="Znf_RING/FYVE/PHD"/>
</dbReference>
<dbReference type="Gene3D" id="3.30.40.10">
    <property type="entry name" value="Zinc/RING finger domain, C3HC4 (zinc finger)"/>
    <property type="match status" value="1"/>
</dbReference>
<sequence>MTMTENRLEKSTKPLFVNGELLCVMCKNASIDMWRLICGHIICDKCKITLFQKSGDTICKYKDCNTQINCKTQVFQDKELVRNIEQQMVYCSFKHLGCDAVINWKDMESHMMRCEGICEKCNTLMKRMDMDSHICRMKATEELSENHRDSVLLISDHASQRVSQTDEYHKAIKQNREKTCDACAEIHEHNKQLQGIIEEATGTNSKSISDMNIRLSEIDLRLQILESAKSRRNVEVENQDL</sequence>
<accession>A0A210PQ99</accession>
<evidence type="ECO:0000313" key="1">
    <source>
        <dbReference type="EMBL" id="OWF38675.1"/>
    </source>
</evidence>
<dbReference type="AlphaFoldDB" id="A0A210PQ99"/>
<comment type="caution">
    <text evidence="1">The sequence shown here is derived from an EMBL/GenBank/DDBJ whole genome shotgun (WGS) entry which is preliminary data.</text>
</comment>
<gene>
    <name evidence="1" type="ORF">KP79_PYT10803</name>
</gene>
<dbReference type="EMBL" id="NEDP02005558">
    <property type="protein sequence ID" value="OWF38675.1"/>
    <property type="molecule type" value="Genomic_DNA"/>
</dbReference>
<organism evidence="1 2">
    <name type="scientific">Mizuhopecten yessoensis</name>
    <name type="common">Japanese scallop</name>
    <name type="synonym">Patinopecten yessoensis</name>
    <dbReference type="NCBI Taxonomy" id="6573"/>
    <lineage>
        <taxon>Eukaryota</taxon>
        <taxon>Metazoa</taxon>
        <taxon>Spiralia</taxon>
        <taxon>Lophotrochozoa</taxon>
        <taxon>Mollusca</taxon>
        <taxon>Bivalvia</taxon>
        <taxon>Autobranchia</taxon>
        <taxon>Pteriomorphia</taxon>
        <taxon>Pectinida</taxon>
        <taxon>Pectinoidea</taxon>
        <taxon>Pectinidae</taxon>
        <taxon>Mizuhopecten</taxon>
    </lineage>
</organism>
<protein>
    <submittedName>
        <fullName evidence="1">E3 ubiquitin-protein ligase PDZRN3</fullName>
    </submittedName>
</protein>
<keyword evidence="2" id="KW-1185">Reference proteome</keyword>
<dbReference type="Proteomes" id="UP000242188">
    <property type="component" value="Unassembled WGS sequence"/>
</dbReference>
<reference evidence="1 2" key="1">
    <citation type="journal article" date="2017" name="Nat. Ecol. Evol.">
        <title>Scallop genome provides insights into evolution of bilaterian karyotype and development.</title>
        <authorList>
            <person name="Wang S."/>
            <person name="Zhang J."/>
            <person name="Jiao W."/>
            <person name="Li J."/>
            <person name="Xun X."/>
            <person name="Sun Y."/>
            <person name="Guo X."/>
            <person name="Huan P."/>
            <person name="Dong B."/>
            <person name="Zhang L."/>
            <person name="Hu X."/>
            <person name="Sun X."/>
            <person name="Wang J."/>
            <person name="Zhao C."/>
            <person name="Wang Y."/>
            <person name="Wang D."/>
            <person name="Huang X."/>
            <person name="Wang R."/>
            <person name="Lv J."/>
            <person name="Li Y."/>
            <person name="Zhang Z."/>
            <person name="Liu B."/>
            <person name="Lu W."/>
            <person name="Hui Y."/>
            <person name="Liang J."/>
            <person name="Zhou Z."/>
            <person name="Hou R."/>
            <person name="Li X."/>
            <person name="Liu Y."/>
            <person name="Li H."/>
            <person name="Ning X."/>
            <person name="Lin Y."/>
            <person name="Zhao L."/>
            <person name="Xing Q."/>
            <person name="Dou J."/>
            <person name="Li Y."/>
            <person name="Mao J."/>
            <person name="Guo H."/>
            <person name="Dou H."/>
            <person name="Li T."/>
            <person name="Mu C."/>
            <person name="Jiang W."/>
            <person name="Fu Q."/>
            <person name="Fu X."/>
            <person name="Miao Y."/>
            <person name="Liu J."/>
            <person name="Yu Q."/>
            <person name="Li R."/>
            <person name="Liao H."/>
            <person name="Li X."/>
            <person name="Kong Y."/>
            <person name="Jiang Z."/>
            <person name="Chourrout D."/>
            <person name="Li R."/>
            <person name="Bao Z."/>
        </authorList>
    </citation>
    <scope>NUCLEOTIDE SEQUENCE [LARGE SCALE GENOMIC DNA]</scope>
    <source>
        <strain evidence="1 2">PY_sf001</strain>
    </source>
</reference>
<evidence type="ECO:0000313" key="2">
    <source>
        <dbReference type="Proteomes" id="UP000242188"/>
    </source>
</evidence>
<name>A0A210PQ99_MIZYE</name>
<proteinExistence type="predicted"/>